<dbReference type="Pfam" id="PF03422">
    <property type="entry name" value="CBM_6"/>
    <property type="match status" value="1"/>
</dbReference>
<dbReference type="PANTHER" id="PTHR22901:SF0">
    <property type="entry name" value="SIALATE O-ACETYLESTERASE"/>
    <property type="match status" value="1"/>
</dbReference>
<dbReference type="GO" id="GO:0001681">
    <property type="term" value="F:sialate O-acetylesterase activity"/>
    <property type="evidence" value="ECO:0007669"/>
    <property type="project" value="InterPro"/>
</dbReference>
<evidence type="ECO:0000256" key="3">
    <source>
        <dbReference type="SAM" id="SignalP"/>
    </source>
</evidence>
<dbReference type="GO" id="GO:0005975">
    <property type="term" value="P:carbohydrate metabolic process"/>
    <property type="evidence" value="ECO:0007669"/>
    <property type="project" value="TreeGrafter"/>
</dbReference>
<dbReference type="EMBL" id="LQRT01000013">
    <property type="protein sequence ID" value="KZS40236.1"/>
    <property type="molecule type" value="Genomic_DNA"/>
</dbReference>
<dbReference type="Gene3D" id="3.40.50.1110">
    <property type="entry name" value="SGNH hydrolase"/>
    <property type="match status" value="1"/>
</dbReference>
<reference evidence="5 6" key="1">
    <citation type="submission" date="2016-01" db="EMBL/GenBank/DDBJ databases">
        <title>The draft genome sequence of Aquimarina sp. RZW4-3-2.</title>
        <authorList>
            <person name="Wang Y."/>
        </authorList>
    </citation>
    <scope>NUCLEOTIDE SEQUENCE [LARGE SCALE GENOMIC DNA]</scope>
    <source>
        <strain evidence="5 6">RZW4-3-2</strain>
    </source>
</reference>
<dbReference type="InterPro" id="IPR006584">
    <property type="entry name" value="Cellulose-bd_IV"/>
</dbReference>
<dbReference type="Gene3D" id="2.60.120.260">
    <property type="entry name" value="Galactose-binding domain-like"/>
    <property type="match status" value="1"/>
</dbReference>
<dbReference type="AlphaFoldDB" id="A0A162FA87"/>
<dbReference type="CDD" id="cd23342">
    <property type="entry name" value="beta-trefoil_FSCN_ZgPorA-like"/>
    <property type="match status" value="1"/>
</dbReference>
<evidence type="ECO:0000256" key="2">
    <source>
        <dbReference type="ARBA" id="ARBA00022801"/>
    </source>
</evidence>
<dbReference type="InterPro" id="IPR036514">
    <property type="entry name" value="SGNH_hydro_sf"/>
</dbReference>
<name>A0A162FA87_9FLAO</name>
<feature type="signal peptide" evidence="3">
    <location>
        <begin position="1"/>
        <end position="17"/>
    </location>
</feature>
<dbReference type="Gene3D" id="2.80.10.50">
    <property type="match status" value="1"/>
</dbReference>
<dbReference type="SUPFAM" id="SSF52266">
    <property type="entry name" value="SGNH hydrolase"/>
    <property type="match status" value="1"/>
</dbReference>
<proteinExistence type="predicted"/>
<feature type="chain" id="PRO_5007833895" description="CBM6 domain-containing protein" evidence="3">
    <location>
        <begin position="18"/>
        <end position="903"/>
    </location>
</feature>
<dbReference type="InterPro" id="IPR005181">
    <property type="entry name" value="SASA"/>
</dbReference>
<dbReference type="InterPro" id="IPR008999">
    <property type="entry name" value="Actin-crosslinking"/>
</dbReference>
<dbReference type="CDD" id="cd04080">
    <property type="entry name" value="CBM6_cellulase-like"/>
    <property type="match status" value="1"/>
</dbReference>
<dbReference type="SMART" id="SM00606">
    <property type="entry name" value="CBD_IV"/>
    <property type="match status" value="1"/>
</dbReference>
<dbReference type="InterPro" id="IPR039329">
    <property type="entry name" value="SIAE"/>
</dbReference>
<dbReference type="PANTHER" id="PTHR22901">
    <property type="entry name" value="SIALATE O-ACETYLESTERASE"/>
    <property type="match status" value="1"/>
</dbReference>
<evidence type="ECO:0000259" key="4">
    <source>
        <dbReference type="PROSITE" id="PS51175"/>
    </source>
</evidence>
<feature type="domain" description="CBM6" evidence="4">
    <location>
        <begin position="30"/>
        <end position="180"/>
    </location>
</feature>
<evidence type="ECO:0000256" key="1">
    <source>
        <dbReference type="ARBA" id="ARBA00022729"/>
    </source>
</evidence>
<dbReference type="Proteomes" id="UP000076715">
    <property type="component" value="Unassembled WGS sequence"/>
</dbReference>
<dbReference type="InterPro" id="IPR005084">
    <property type="entry name" value="CBM6"/>
</dbReference>
<dbReference type="SUPFAM" id="SSF49785">
    <property type="entry name" value="Galactose-binding domain-like"/>
    <property type="match status" value="1"/>
</dbReference>
<keyword evidence="1 3" id="KW-0732">Signal</keyword>
<dbReference type="Pfam" id="PF03629">
    <property type="entry name" value="SASA"/>
    <property type="match status" value="1"/>
</dbReference>
<keyword evidence="6" id="KW-1185">Reference proteome</keyword>
<evidence type="ECO:0000313" key="6">
    <source>
        <dbReference type="Proteomes" id="UP000076715"/>
    </source>
</evidence>
<sequence>MRILLLTLSFCYTVATAQQSTYKGSNNIPCIIEAENYDTGGEGVSYHDVNKGEADKVANYRTGEDVGVEIEPKANKSNGHIVGWTSDGEWLEYTFNAKDKGSYTISIMATARNVGSKGFQLFIDEKKISSRIEVNPKAGWFSEWKEYKVNTKIKKGKHVLRLEIFSDDKYAINIDYIEFVSKKEPAQKQFSVTNFIRDNSVLQRNSNVNIWGKGKPGSIVTIEPEWGIAATALVNNNGDWKTKVATKEAGGPYKLVIKDENQTLTFSNILLGEVWVASGQSNMELPLKGWGAGGSVNNAATEIAKANFSKIRIFQVERNASFDPKYEANGIWRICNPTNANNFSAVAYFFARELYNKLNVPIGIIQATKGSSKAEAWTSTDELKKVVGFENIERDLTRSKTKNKPYTLDYINDDTKQFETPAALFNGMISPIKSYTIKGVIWYQGESNSDNPKLYSSIFPALIQSWRKAFKSEELPFYYAQITPFQNYDNNKHNSYEVREVQFMGKDIRNTGMAVTLDLGDRWKIHPGNKQDVGKRLAIWALAKQYNFNELIYSGPIYKSAEFENGEGKLKFNNIGDGLKLSKGPNNFEISGIDGVFHKADVAINNDVLEVSSNEVTDPTQVRYGWSNWVVPTLYNMDGLPASSFRTFTAFVFSEKYKIDQGAKVIKVPLGQENITIDKFLSNLSTIKGATCKVVDVNGKTPTGKMSSQYRVLSIMNNGQDSRYYNVMLGALTNLSDRRPVASDAPTRSVAKIQAITTTQVIEEESKDLDIANRENISIRALSNNLYVSSENGLRPITCNRTKVDIWERFSIESVGGGRVAIKGSNGSYFSSEDGLKPMRCNRKKAEAWEEFTLEPLGGDLYAIKGNNGAYVSHNNGSVEGLTCNKSIVGDQEKFIIKDAASK</sequence>
<dbReference type="GO" id="GO:0030246">
    <property type="term" value="F:carbohydrate binding"/>
    <property type="evidence" value="ECO:0007669"/>
    <property type="project" value="InterPro"/>
</dbReference>
<comment type="caution">
    <text evidence="5">The sequence shown here is derived from an EMBL/GenBank/DDBJ whole genome shotgun (WGS) entry which is preliminary data.</text>
</comment>
<dbReference type="PROSITE" id="PS51175">
    <property type="entry name" value="CBM6"/>
    <property type="match status" value="1"/>
</dbReference>
<protein>
    <recommendedName>
        <fullName evidence="4">CBM6 domain-containing protein</fullName>
    </recommendedName>
</protein>
<dbReference type="SUPFAM" id="SSF50405">
    <property type="entry name" value="Actin-crosslinking proteins"/>
    <property type="match status" value="1"/>
</dbReference>
<organism evidence="5 6">
    <name type="scientific">Aquimarina aggregata</name>
    <dbReference type="NCBI Taxonomy" id="1642818"/>
    <lineage>
        <taxon>Bacteria</taxon>
        <taxon>Pseudomonadati</taxon>
        <taxon>Bacteroidota</taxon>
        <taxon>Flavobacteriia</taxon>
        <taxon>Flavobacteriales</taxon>
        <taxon>Flavobacteriaceae</taxon>
        <taxon>Aquimarina</taxon>
    </lineage>
</organism>
<keyword evidence="2" id="KW-0378">Hydrolase</keyword>
<accession>A0A162FA87</accession>
<gene>
    <name evidence="5" type="ORF">AWE51_04580</name>
</gene>
<evidence type="ECO:0000313" key="5">
    <source>
        <dbReference type="EMBL" id="KZS40236.1"/>
    </source>
</evidence>
<dbReference type="STRING" id="1642818.AWE51_04580"/>
<dbReference type="InterPro" id="IPR008979">
    <property type="entry name" value="Galactose-bd-like_sf"/>
</dbReference>